<keyword evidence="4" id="KW-1185">Reference proteome</keyword>
<sequence length="259" mass="27552">MKKSVILAGVVSLSLMATTAFAAPGNQGKNEATIKVEAKGATVSDSVYGDGKNDGSKGLQNAYGNVKDKPAGVRIAELLKTKYNIDVNADTSLATLVNTLEKDGELKAAEEVQAEIVSQDPTNIEEYKKLSKIKIKLGNKSVKVYVNGKTLGTEVSPVVESGRTFVPFRAISESLDAIVTYDNVSKTVTVTRDGIVVKLTLGSKIATINGKAVTLDVAGKVKSNRVFVPLRFLSEALNTNVTWDKETSSAIIIDKNTEA</sequence>
<keyword evidence="1" id="KW-0732">Signal</keyword>
<feature type="signal peptide" evidence="1">
    <location>
        <begin position="1"/>
        <end position="22"/>
    </location>
</feature>
<evidence type="ECO:0000259" key="2">
    <source>
        <dbReference type="Pfam" id="PF07833"/>
    </source>
</evidence>
<dbReference type="OrthoDB" id="2665331at2"/>
<proteinExistence type="predicted"/>
<dbReference type="Pfam" id="PF07833">
    <property type="entry name" value="Cu_amine_oxidN1"/>
    <property type="match status" value="1"/>
</dbReference>
<gene>
    <name evidence="3" type="ORF">SAMN04487969_10251</name>
</gene>
<evidence type="ECO:0000256" key="1">
    <source>
        <dbReference type="SAM" id="SignalP"/>
    </source>
</evidence>
<protein>
    <submittedName>
        <fullName evidence="3">Copper amine oxidase N-terminal domain-containing protein</fullName>
    </submittedName>
</protein>
<dbReference type="EMBL" id="FONN01000002">
    <property type="protein sequence ID" value="SFE34472.1"/>
    <property type="molecule type" value="Genomic_DNA"/>
</dbReference>
<dbReference type="InterPro" id="IPR012854">
    <property type="entry name" value="Cu_amine_oxidase-like_N"/>
</dbReference>
<reference evidence="4" key="1">
    <citation type="submission" date="2016-10" db="EMBL/GenBank/DDBJ databases">
        <authorList>
            <person name="Varghese N."/>
            <person name="Submissions S."/>
        </authorList>
    </citation>
    <scope>NUCLEOTIDE SEQUENCE [LARGE SCALE GENOMIC DNA]</scope>
    <source>
        <strain evidence="4">CGMCC 1.10223</strain>
    </source>
</reference>
<dbReference type="Gene3D" id="3.30.457.10">
    <property type="entry name" value="Copper amine oxidase-like, N-terminal domain"/>
    <property type="match status" value="1"/>
</dbReference>
<name>A0A1I1ZS93_9BACL</name>
<accession>A0A1I1ZS93</accession>
<dbReference type="SUPFAM" id="SSF55383">
    <property type="entry name" value="Copper amine oxidase, domain N"/>
    <property type="match status" value="1"/>
</dbReference>
<feature type="domain" description="Copper amine oxidase-like N-terminal" evidence="2">
    <location>
        <begin position="145"/>
        <end position="252"/>
    </location>
</feature>
<organism evidence="3 4">
    <name type="scientific">Paenibacillus algorifonticola</name>
    <dbReference type="NCBI Taxonomy" id="684063"/>
    <lineage>
        <taxon>Bacteria</taxon>
        <taxon>Bacillati</taxon>
        <taxon>Bacillota</taxon>
        <taxon>Bacilli</taxon>
        <taxon>Bacillales</taxon>
        <taxon>Paenibacillaceae</taxon>
        <taxon>Paenibacillus</taxon>
    </lineage>
</organism>
<dbReference type="RefSeq" id="WP_046229861.1">
    <property type="nucleotide sequence ID" value="NZ_FONN01000002.1"/>
</dbReference>
<evidence type="ECO:0000313" key="3">
    <source>
        <dbReference type="EMBL" id="SFE34472.1"/>
    </source>
</evidence>
<evidence type="ECO:0000313" key="4">
    <source>
        <dbReference type="Proteomes" id="UP000183410"/>
    </source>
</evidence>
<feature type="chain" id="PRO_5010271364" evidence="1">
    <location>
        <begin position="23"/>
        <end position="259"/>
    </location>
</feature>
<dbReference type="AlphaFoldDB" id="A0A1I1ZS93"/>
<dbReference type="InterPro" id="IPR036582">
    <property type="entry name" value="Mao_N_sf"/>
</dbReference>
<dbReference type="Proteomes" id="UP000183410">
    <property type="component" value="Unassembled WGS sequence"/>
</dbReference>